<gene>
    <name evidence="2" type="ORF">LCGC14_0979910</name>
</gene>
<evidence type="ECO:0000256" key="1">
    <source>
        <dbReference type="SAM" id="Phobius"/>
    </source>
</evidence>
<name>A0A0F9NDH7_9ZZZZ</name>
<reference evidence="2" key="1">
    <citation type="journal article" date="2015" name="Nature">
        <title>Complex archaea that bridge the gap between prokaryotes and eukaryotes.</title>
        <authorList>
            <person name="Spang A."/>
            <person name="Saw J.H."/>
            <person name="Jorgensen S.L."/>
            <person name="Zaremba-Niedzwiedzka K."/>
            <person name="Martijn J."/>
            <person name="Lind A.E."/>
            <person name="van Eijk R."/>
            <person name="Schleper C."/>
            <person name="Guy L."/>
            <person name="Ettema T.J."/>
        </authorList>
    </citation>
    <scope>NUCLEOTIDE SEQUENCE</scope>
</reference>
<organism evidence="2">
    <name type="scientific">marine sediment metagenome</name>
    <dbReference type="NCBI Taxonomy" id="412755"/>
    <lineage>
        <taxon>unclassified sequences</taxon>
        <taxon>metagenomes</taxon>
        <taxon>ecological metagenomes</taxon>
    </lineage>
</organism>
<keyword evidence="1" id="KW-0812">Transmembrane</keyword>
<protein>
    <submittedName>
        <fullName evidence="2">Uncharacterized protein</fullName>
    </submittedName>
</protein>
<sequence>MITQIINFVNTPEFAAGIGIGGIFILLFSTLPKLITKKTFEVESFYNDIFSINQNLQNSQKENIEAKKKLDELYKIFKEVEGNLK</sequence>
<comment type="caution">
    <text evidence="2">The sequence shown here is derived from an EMBL/GenBank/DDBJ whole genome shotgun (WGS) entry which is preliminary data.</text>
</comment>
<dbReference type="EMBL" id="LAZR01003653">
    <property type="protein sequence ID" value="KKN16029.1"/>
    <property type="molecule type" value="Genomic_DNA"/>
</dbReference>
<feature type="transmembrane region" description="Helical" evidence="1">
    <location>
        <begin position="14"/>
        <end position="31"/>
    </location>
</feature>
<proteinExistence type="predicted"/>
<keyword evidence="1" id="KW-1133">Transmembrane helix</keyword>
<dbReference type="AlphaFoldDB" id="A0A0F9NDH7"/>
<evidence type="ECO:0000313" key="2">
    <source>
        <dbReference type="EMBL" id="KKN16029.1"/>
    </source>
</evidence>
<accession>A0A0F9NDH7</accession>
<keyword evidence="1" id="KW-0472">Membrane</keyword>